<organism evidence="1 2">
    <name type="scientific">Kushneria avicenniae</name>
    <dbReference type="NCBI Taxonomy" id="402385"/>
    <lineage>
        <taxon>Bacteria</taxon>
        <taxon>Pseudomonadati</taxon>
        <taxon>Pseudomonadota</taxon>
        <taxon>Gammaproteobacteria</taxon>
        <taxon>Oceanospirillales</taxon>
        <taxon>Halomonadaceae</taxon>
        <taxon>Kushneria</taxon>
    </lineage>
</organism>
<name>A0A1I1FF97_9GAMM</name>
<dbReference type="Proteomes" id="UP000199046">
    <property type="component" value="Unassembled WGS sequence"/>
</dbReference>
<dbReference type="RefSeq" id="WP_090129672.1">
    <property type="nucleotide sequence ID" value="NZ_FOLY01000001.1"/>
</dbReference>
<dbReference type="InterPro" id="IPR051515">
    <property type="entry name" value="IRG"/>
</dbReference>
<dbReference type="STRING" id="402385.SAMN05421848_0055"/>
<protein>
    <submittedName>
        <fullName evidence="1">Uncharacterized conserved protein, DUF697 family</fullName>
    </submittedName>
</protein>
<keyword evidence="2" id="KW-1185">Reference proteome</keyword>
<dbReference type="GO" id="GO:0003924">
    <property type="term" value="F:GTPase activity"/>
    <property type="evidence" value="ECO:0007669"/>
    <property type="project" value="TreeGrafter"/>
</dbReference>
<dbReference type="EMBL" id="FOLY01000001">
    <property type="protein sequence ID" value="SFB96378.1"/>
    <property type="molecule type" value="Genomic_DNA"/>
</dbReference>
<proteinExistence type="predicted"/>
<dbReference type="OrthoDB" id="2646363at2"/>
<dbReference type="PANTHER" id="PTHR32341:SF13">
    <property type="entry name" value="GTP-BINDING PROTEIN"/>
    <property type="match status" value="1"/>
</dbReference>
<reference evidence="2" key="1">
    <citation type="submission" date="2016-10" db="EMBL/GenBank/DDBJ databases">
        <authorList>
            <person name="Varghese N."/>
            <person name="Submissions S."/>
        </authorList>
    </citation>
    <scope>NUCLEOTIDE SEQUENCE [LARGE SCALE GENOMIC DNA]</scope>
    <source>
        <strain evidence="2">DSM 23439</strain>
    </source>
</reference>
<dbReference type="AlphaFoldDB" id="A0A1I1FF97"/>
<sequence>MAFMSEEELDNVRNECKTLVTKRASISGGAAIIPLPGVDVGSDVAILMEMIPAINRKFGLTPEQIAQLDEDTKRLVMLAISNLGSQLVGKTITKELITVALKKIGVRVATKSLVKYVPLIGQAAAAGISFGAMKYLGNSHVDECHALCRDLLKKQQETATD</sequence>
<accession>A0A1I1FF97</accession>
<evidence type="ECO:0000313" key="1">
    <source>
        <dbReference type="EMBL" id="SFB96378.1"/>
    </source>
</evidence>
<gene>
    <name evidence="1" type="ORF">SAMN05421848_0055</name>
</gene>
<evidence type="ECO:0000313" key="2">
    <source>
        <dbReference type="Proteomes" id="UP000199046"/>
    </source>
</evidence>
<dbReference type="PANTHER" id="PTHR32341">
    <property type="entry name" value="INTERFERON-INDUCIBLE GTPASE"/>
    <property type="match status" value="1"/>
</dbReference>